<dbReference type="Proteomes" id="UP001370490">
    <property type="component" value="Unassembled WGS sequence"/>
</dbReference>
<dbReference type="PANTHER" id="PTHR48047">
    <property type="entry name" value="GLYCOSYLTRANSFERASE"/>
    <property type="match status" value="1"/>
</dbReference>
<accession>A0AAN8UI53</accession>
<comment type="caution">
    <text evidence="3">The sequence shown here is derived from an EMBL/GenBank/DDBJ whole genome shotgun (WGS) entry which is preliminary data.</text>
</comment>
<gene>
    <name evidence="3" type="ORF">RJ641_022730</name>
</gene>
<dbReference type="PANTHER" id="PTHR48047:SF51">
    <property type="entry name" value="GLYCOSYLTRANSFERASE"/>
    <property type="match status" value="1"/>
</dbReference>
<dbReference type="AlphaFoldDB" id="A0AAN8UI53"/>
<dbReference type="FunFam" id="3.40.50.2000:FF:000107">
    <property type="entry name" value="Glycosyltransferase"/>
    <property type="match status" value="1"/>
</dbReference>
<dbReference type="SUPFAM" id="SSF53756">
    <property type="entry name" value="UDP-Glycosyltransferase/glycogen phosphorylase"/>
    <property type="match status" value="1"/>
</dbReference>
<keyword evidence="4" id="KW-1185">Reference proteome</keyword>
<dbReference type="GO" id="GO:0035251">
    <property type="term" value="F:UDP-glucosyltransferase activity"/>
    <property type="evidence" value="ECO:0007669"/>
    <property type="project" value="TreeGrafter"/>
</dbReference>
<organism evidence="3 4">
    <name type="scientific">Dillenia turbinata</name>
    <dbReference type="NCBI Taxonomy" id="194707"/>
    <lineage>
        <taxon>Eukaryota</taxon>
        <taxon>Viridiplantae</taxon>
        <taxon>Streptophyta</taxon>
        <taxon>Embryophyta</taxon>
        <taxon>Tracheophyta</taxon>
        <taxon>Spermatophyta</taxon>
        <taxon>Magnoliopsida</taxon>
        <taxon>eudicotyledons</taxon>
        <taxon>Gunneridae</taxon>
        <taxon>Pentapetalae</taxon>
        <taxon>Dilleniales</taxon>
        <taxon>Dilleniaceae</taxon>
        <taxon>Dillenia</taxon>
    </lineage>
</organism>
<evidence type="ECO:0000313" key="3">
    <source>
        <dbReference type="EMBL" id="KAK6913129.1"/>
    </source>
</evidence>
<dbReference type="InterPro" id="IPR002213">
    <property type="entry name" value="UDP_glucos_trans"/>
</dbReference>
<dbReference type="Gene3D" id="3.40.50.2000">
    <property type="entry name" value="Glycogen Phosphorylase B"/>
    <property type="match status" value="2"/>
</dbReference>
<sequence length="268" mass="30536">MILHKGPDSEFFVDAIIATSKSYGIIVNSFYELESVFLNYWNQNFNPRAWCVGPLCLAKTPSQPDQEKPTWLQWLDQKQSEGRSVQYVAFGTQAEIPAEQFREIAIGLEKSNFEFLWAVRTKPGMELEDGLEKRVKEMGMVVREWVDQRVILEHDSVRGFLSHCGWNSVTESKVPILAWPMMAEQHLNARMVVEEIKIGLRVETADGTVRGFVKWEGLKKMVKVLMEGERGKNLRKNVKELGDMARKAIEEGGSSGKTLDLLIDDVNT</sequence>
<dbReference type="Pfam" id="PF00201">
    <property type="entry name" value="UDPGT"/>
    <property type="match status" value="1"/>
</dbReference>
<reference evidence="3 4" key="1">
    <citation type="submission" date="2023-12" db="EMBL/GenBank/DDBJ databases">
        <title>A high-quality genome assembly for Dillenia turbinata (Dilleniales).</title>
        <authorList>
            <person name="Chanderbali A."/>
        </authorList>
    </citation>
    <scope>NUCLEOTIDE SEQUENCE [LARGE SCALE GENOMIC DNA]</scope>
    <source>
        <strain evidence="3">LSX21</strain>
        <tissue evidence="3">Leaf</tissue>
    </source>
</reference>
<evidence type="ECO:0000313" key="4">
    <source>
        <dbReference type="Proteomes" id="UP001370490"/>
    </source>
</evidence>
<protein>
    <submittedName>
        <fullName evidence="3">UDP-glucuronosyl/UDP-glucosyltransferase</fullName>
    </submittedName>
</protein>
<proteinExistence type="inferred from homology"/>
<name>A0AAN8UI53_9MAGN</name>
<dbReference type="CDD" id="cd03784">
    <property type="entry name" value="GT1_Gtf-like"/>
    <property type="match status" value="1"/>
</dbReference>
<comment type="similarity">
    <text evidence="1">Belongs to the UDP-glycosyltransferase family.</text>
</comment>
<evidence type="ECO:0000256" key="1">
    <source>
        <dbReference type="ARBA" id="ARBA00009995"/>
    </source>
</evidence>
<keyword evidence="2" id="KW-0808">Transferase</keyword>
<dbReference type="EMBL" id="JBAMMX010000027">
    <property type="protein sequence ID" value="KAK6913129.1"/>
    <property type="molecule type" value="Genomic_DNA"/>
</dbReference>
<evidence type="ECO:0000256" key="2">
    <source>
        <dbReference type="ARBA" id="ARBA00022679"/>
    </source>
</evidence>